<evidence type="ECO:0000256" key="1">
    <source>
        <dbReference type="ARBA" id="ARBA00023002"/>
    </source>
</evidence>
<organism evidence="4 5">
    <name type="scientific">Rhodovibrio sodomensis</name>
    <dbReference type="NCBI Taxonomy" id="1088"/>
    <lineage>
        <taxon>Bacteria</taxon>
        <taxon>Pseudomonadati</taxon>
        <taxon>Pseudomonadota</taxon>
        <taxon>Alphaproteobacteria</taxon>
        <taxon>Rhodospirillales</taxon>
        <taxon>Rhodovibrionaceae</taxon>
        <taxon>Rhodovibrio</taxon>
    </lineage>
</organism>
<reference evidence="4 5" key="1">
    <citation type="journal article" date="2020" name="Microorganisms">
        <title>Osmotic Adaptation and Compatible Solute Biosynthesis of Phototrophic Bacteria as Revealed from Genome Analyses.</title>
        <authorList>
            <person name="Imhoff J.F."/>
            <person name="Rahn T."/>
            <person name="Kunzel S."/>
            <person name="Keller A."/>
            <person name="Neulinger S.C."/>
        </authorList>
    </citation>
    <scope>NUCLEOTIDE SEQUENCE [LARGE SCALE GENOMIC DNA]</scope>
    <source>
        <strain evidence="4 5">DSM 9895</strain>
    </source>
</reference>
<evidence type="ECO:0000259" key="3">
    <source>
        <dbReference type="Pfam" id="PF01494"/>
    </source>
</evidence>
<comment type="caution">
    <text evidence="4">The sequence shown here is derived from an EMBL/GenBank/DDBJ whole genome shotgun (WGS) entry which is preliminary data.</text>
</comment>
<sequence length="394" mass="43495">MKRTQVAVIGAGPAGLMLSHLLAARGIDTVILERRSRDYVESRIRAGVLEHHSAAALRAAGVGARMDRQGMEHTSIDLAFSGAHHRIELARLTGKKIMVYGQHEVVKDLIAQRLADAGEILFEADVSGIEGLDSDRPIIRYTHDGRNQTLTCDFVAGCDGYHGVSRASVPAGQIVTHARSYPYAWLGVLAEAAPTSDELVYARHDNGFALYSMRSPEVTRLYLQCRPDEDPDAWSDRALWDELHRRLETGDGWTINEGPILQKNIAPMRSFVAEPMRYRRLLLAGDAAHIVPPTGAKGMNLALADVQVLAPALARWFDSADETGLDAYSDTCLKRIWKVQRFSVWMTRMLHAQPDADGFEQRLQQAELDSVAASDSAARHLAENYVGLPLEVPE</sequence>
<keyword evidence="2" id="KW-0520">NAD</keyword>
<name>A0ABS1DF75_9PROT</name>
<feature type="domain" description="FAD-binding" evidence="3">
    <location>
        <begin position="3"/>
        <end position="343"/>
    </location>
</feature>
<dbReference type="Gene3D" id="3.50.50.60">
    <property type="entry name" value="FAD/NAD(P)-binding domain"/>
    <property type="match status" value="1"/>
</dbReference>
<dbReference type="PANTHER" id="PTHR43476">
    <property type="entry name" value="3-(3-HYDROXY-PHENYL)PROPIONATE/3-HYDROXYCINNAMIC ACID HYDROXYLASE"/>
    <property type="match status" value="1"/>
</dbReference>
<dbReference type="InterPro" id="IPR002938">
    <property type="entry name" value="FAD-bd"/>
</dbReference>
<dbReference type="Gene3D" id="3.30.9.10">
    <property type="entry name" value="D-Amino Acid Oxidase, subunit A, domain 2"/>
    <property type="match status" value="1"/>
</dbReference>
<dbReference type="InterPro" id="IPR050631">
    <property type="entry name" value="PheA/TfdB_FAD_monoxygenase"/>
</dbReference>
<dbReference type="Proteomes" id="UP001296873">
    <property type="component" value="Unassembled WGS sequence"/>
</dbReference>
<dbReference type="Pfam" id="PF01494">
    <property type="entry name" value="FAD_binding_3"/>
    <property type="match status" value="1"/>
</dbReference>
<keyword evidence="1 4" id="KW-0560">Oxidoreductase</keyword>
<dbReference type="PRINTS" id="PR00420">
    <property type="entry name" value="RNGMNOXGNASE"/>
</dbReference>
<evidence type="ECO:0000313" key="4">
    <source>
        <dbReference type="EMBL" id="MBK1668878.1"/>
    </source>
</evidence>
<dbReference type="GO" id="GO:0018659">
    <property type="term" value="F:4-hydroxybenzoate 3-monooxygenase activity"/>
    <property type="evidence" value="ECO:0007669"/>
    <property type="project" value="UniProtKB-EC"/>
</dbReference>
<dbReference type="NCBIfam" id="NF006091">
    <property type="entry name" value="PRK08243.1"/>
    <property type="match status" value="1"/>
</dbReference>
<dbReference type="SUPFAM" id="SSF54373">
    <property type="entry name" value="FAD-linked reductases, C-terminal domain"/>
    <property type="match status" value="1"/>
</dbReference>
<dbReference type="RefSeq" id="WP_200341197.1">
    <property type="nucleotide sequence ID" value="NZ_NRRL01000032.1"/>
</dbReference>
<dbReference type="EC" id="1.14.13.2" evidence="4"/>
<dbReference type="InterPro" id="IPR036188">
    <property type="entry name" value="FAD/NAD-bd_sf"/>
</dbReference>
<keyword evidence="5" id="KW-1185">Reference proteome</keyword>
<evidence type="ECO:0000256" key="2">
    <source>
        <dbReference type="ARBA" id="ARBA00023027"/>
    </source>
</evidence>
<accession>A0ABS1DF75</accession>
<gene>
    <name evidence="4" type="ORF">CKO28_12640</name>
</gene>
<dbReference type="SUPFAM" id="SSF51905">
    <property type="entry name" value="FAD/NAD(P)-binding domain"/>
    <property type="match status" value="1"/>
</dbReference>
<proteinExistence type="predicted"/>
<dbReference type="PANTHER" id="PTHR43476:SF4">
    <property type="entry name" value="BLR0106 PROTEIN"/>
    <property type="match status" value="1"/>
</dbReference>
<dbReference type="EMBL" id="NRRL01000032">
    <property type="protein sequence ID" value="MBK1668878.1"/>
    <property type="molecule type" value="Genomic_DNA"/>
</dbReference>
<evidence type="ECO:0000313" key="5">
    <source>
        <dbReference type="Proteomes" id="UP001296873"/>
    </source>
</evidence>
<protein>
    <submittedName>
        <fullName evidence="4">4-hydroxybenzoate 3-monooxygenase</fullName>
        <ecNumber evidence="4">1.14.13.2</ecNumber>
    </submittedName>
</protein>